<organism evidence="8 9">
    <name type="scientific">Panagrellus redivivus</name>
    <name type="common">Microworm</name>
    <dbReference type="NCBI Taxonomy" id="6233"/>
    <lineage>
        <taxon>Eukaryota</taxon>
        <taxon>Metazoa</taxon>
        <taxon>Ecdysozoa</taxon>
        <taxon>Nematoda</taxon>
        <taxon>Chromadorea</taxon>
        <taxon>Rhabditida</taxon>
        <taxon>Tylenchina</taxon>
        <taxon>Panagrolaimomorpha</taxon>
        <taxon>Panagrolaimoidea</taxon>
        <taxon>Panagrolaimidae</taxon>
        <taxon>Panagrellus</taxon>
    </lineage>
</organism>
<dbReference type="PRINTS" id="PR00661">
    <property type="entry name" value="ERMFAMILY"/>
</dbReference>
<dbReference type="InterPro" id="IPR000299">
    <property type="entry name" value="FERM_domain"/>
</dbReference>
<dbReference type="SMART" id="SM01195">
    <property type="entry name" value="FA"/>
    <property type="match status" value="1"/>
</dbReference>
<dbReference type="PROSITE" id="PS00661">
    <property type="entry name" value="FERM_2"/>
    <property type="match status" value="1"/>
</dbReference>
<reference evidence="9" key="2">
    <citation type="submission" date="2020-10" db="UniProtKB">
        <authorList>
            <consortium name="WormBaseParasite"/>
        </authorList>
    </citation>
    <scope>IDENTIFICATION</scope>
</reference>
<dbReference type="Pfam" id="PF09379">
    <property type="entry name" value="FERM_N"/>
    <property type="match status" value="1"/>
</dbReference>
<sequence>MIRFGTGTYNVRDSEGVQPQLVSKTTATPTSNTKTSTSNLKCTVFFLDDTEHEFEFHKNAIGEELLEKVFSHLDLIEKDFFGLQFVCILDVNSTGSQMRWLDSKKSIKRQMMCPPYHLFFRVKFYVSDPSKLIEEYTRYLVYLQLRKDILEGRLTCSESEAALLGSYAAQSEIGDYSAEEHDDNYLADFRVVPVQLPALNTKISQLHRHHHGLYPADAEFRFLDIAKNLQLYGFDLYEAKDGDDLDIVLGVNCNGISIFQNGLALNSFPWAIILKLSFKRKLFYVEMKEWDNGKQKDSLYIFNAVSPPNCKMLWKSCIEHHTFFRLIAPPSVPQKSIFHLGSRFRYSGRTEYQSVEEMRRRALADRNFSRHQSMNMSRPGRLPSGTTNPIDCQQPSSSLSTASHTSNSSAFSATSAGDYASKLTSRCQRFLPRGGPSALLHNNIFRRKMSQLNPMAALPTFLQNLLPRSTSTFKLSKELARPDYDENFGDDEWMPETPEVSAVSSHTENARSLCILPMLCCHFKKLFNKDAGKKNGTGKTM</sequence>
<dbReference type="SUPFAM" id="SSF54236">
    <property type="entry name" value="Ubiquitin-like"/>
    <property type="match status" value="1"/>
</dbReference>
<protein>
    <recommendedName>
        <fullName evidence="3">Moesin/ezrin/radixin homolog 1</fullName>
    </recommendedName>
</protein>
<dbReference type="Pfam" id="PF00373">
    <property type="entry name" value="FERM_M"/>
    <property type="match status" value="1"/>
</dbReference>
<keyword evidence="4" id="KW-0963">Cytoplasm</keyword>
<evidence type="ECO:0000256" key="1">
    <source>
        <dbReference type="ARBA" id="ARBA00004496"/>
    </source>
</evidence>
<dbReference type="GO" id="GO:0005737">
    <property type="term" value="C:cytoplasm"/>
    <property type="evidence" value="ECO:0007669"/>
    <property type="project" value="UniProtKB-SubCell"/>
</dbReference>
<evidence type="ECO:0000256" key="2">
    <source>
        <dbReference type="ARBA" id="ARBA00004536"/>
    </source>
</evidence>
<dbReference type="InterPro" id="IPR019749">
    <property type="entry name" value="Band_41_domain"/>
</dbReference>
<dbReference type="SMART" id="SM01196">
    <property type="entry name" value="FERM_C"/>
    <property type="match status" value="1"/>
</dbReference>
<dbReference type="Gene3D" id="1.20.80.10">
    <property type="match status" value="1"/>
</dbReference>
<accession>A0A7E4UVA5</accession>
<dbReference type="InterPro" id="IPR014847">
    <property type="entry name" value="FA"/>
</dbReference>
<evidence type="ECO:0000313" key="9">
    <source>
        <dbReference type="WBParaSite" id="Pan_g13272.t1"/>
    </source>
</evidence>
<dbReference type="InterPro" id="IPR018979">
    <property type="entry name" value="FERM_N"/>
</dbReference>
<dbReference type="PANTHER" id="PTHR23280">
    <property type="entry name" value="4.1 G PROTEIN"/>
    <property type="match status" value="1"/>
</dbReference>
<dbReference type="InterPro" id="IPR000798">
    <property type="entry name" value="Ez/rad/moesin-like"/>
</dbReference>
<evidence type="ECO:0000313" key="8">
    <source>
        <dbReference type="Proteomes" id="UP000492821"/>
    </source>
</evidence>
<dbReference type="InterPro" id="IPR011993">
    <property type="entry name" value="PH-like_dom_sf"/>
</dbReference>
<dbReference type="GO" id="GO:0005912">
    <property type="term" value="C:adherens junction"/>
    <property type="evidence" value="ECO:0007669"/>
    <property type="project" value="UniProtKB-SubCell"/>
</dbReference>
<proteinExistence type="predicted"/>
<dbReference type="GO" id="GO:0008092">
    <property type="term" value="F:cytoskeletal protein binding"/>
    <property type="evidence" value="ECO:0007669"/>
    <property type="project" value="InterPro"/>
</dbReference>
<evidence type="ECO:0000256" key="5">
    <source>
        <dbReference type="ARBA" id="ARBA00043944"/>
    </source>
</evidence>
<reference evidence="8" key="1">
    <citation type="journal article" date="2013" name="Genetics">
        <title>The draft genome and transcriptome of Panagrellus redivivus are shaped by the harsh demands of a free-living lifestyle.</title>
        <authorList>
            <person name="Srinivasan J."/>
            <person name="Dillman A.R."/>
            <person name="Macchietto M.G."/>
            <person name="Heikkinen L."/>
            <person name="Lakso M."/>
            <person name="Fracchia K.M."/>
            <person name="Antoshechkin I."/>
            <person name="Mortazavi A."/>
            <person name="Wong G."/>
            <person name="Sternberg P.W."/>
        </authorList>
    </citation>
    <scope>NUCLEOTIDE SEQUENCE [LARGE SCALE GENOMIC DNA]</scope>
    <source>
        <strain evidence="8">MT8872</strain>
    </source>
</reference>
<dbReference type="InterPro" id="IPR014352">
    <property type="entry name" value="FERM/acyl-CoA-bd_prot_sf"/>
</dbReference>
<dbReference type="SUPFAM" id="SSF47031">
    <property type="entry name" value="Second domain of FERM"/>
    <property type="match status" value="1"/>
</dbReference>
<evidence type="ECO:0000256" key="3">
    <source>
        <dbReference type="ARBA" id="ARBA00022025"/>
    </source>
</evidence>
<dbReference type="Pfam" id="PF09380">
    <property type="entry name" value="FERM_C"/>
    <property type="match status" value="1"/>
</dbReference>
<dbReference type="GO" id="GO:0005856">
    <property type="term" value="C:cytoskeleton"/>
    <property type="evidence" value="ECO:0007669"/>
    <property type="project" value="TreeGrafter"/>
</dbReference>
<feature type="compositionally biased region" description="Polar residues" evidence="6">
    <location>
        <begin position="384"/>
        <end position="395"/>
    </location>
</feature>
<evidence type="ECO:0000259" key="7">
    <source>
        <dbReference type="PROSITE" id="PS50057"/>
    </source>
</evidence>
<dbReference type="FunFam" id="2.30.29.30:FF:000002">
    <property type="entry name" value="Band 4.1-like protein 5 isoform 1"/>
    <property type="match status" value="1"/>
</dbReference>
<dbReference type="SMART" id="SM00295">
    <property type="entry name" value="B41"/>
    <property type="match status" value="1"/>
</dbReference>
<feature type="domain" description="FERM" evidence="7">
    <location>
        <begin position="40"/>
        <end position="328"/>
    </location>
</feature>
<name>A0A7E4UVA5_PANRE</name>
<dbReference type="AlphaFoldDB" id="A0A7E4UVA5"/>
<dbReference type="PRINTS" id="PR00935">
    <property type="entry name" value="BAND41"/>
</dbReference>
<dbReference type="InterPro" id="IPR018980">
    <property type="entry name" value="FERM_PH-like_C"/>
</dbReference>
<dbReference type="WBParaSite" id="Pan_g13272.t1">
    <property type="protein sequence ID" value="Pan_g13272.t1"/>
    <property type="gene ID" value="Pan_g13272"/>
</dbReference>
<dbReference type="FunFam" id="1.20.80.10:FF:000003">
    <property type="entry name" value="Tyrosine-protein phosphatase non-receptor type 4"/>
    <property type="match status" value="1"/>
</dbReference>
<comment type="subcellular location">
    <subcellularLocation>
        <location evidence="2">Cell junction</location>
        <location evidence="2">Adherens junction</location>
    </subcellularLocation>
    <subcellularLocation>
        <location evidence="5">Cell projection</location>
        <location evidence="5">Rhabdomere</location>
    </subcellularLocation>
    <subcellularLocation>
        <location evidence="1">Cytoplasm</location>
    </subcellularLocation>
</comment>
<feature type="region of interest" description="Disordered" evidence="6">
    <location>
        <begin position="366"/>
        <end position="413"/>
    </location>
</feature>
<dbReference type="FunFam" id="3.10.20.90:FF:000039">
    <property type="entry name" value="Tyrosine-protein phosphatase non-receptor type"/>
    <property type="match status" value="1"/>
</dbReference>
<dbReference type="PROSITE" id="PS50057">
    <property type="entry name" value="FERM_3"/>
    <property type="match status" value="1"/>
</dbReference>
<evidence type="ECO:0000256" key="4">
    <source>
        <dbReference type="ARBA" id="ARBA00022490"/>
    </source>
</evidence>
<dbReference type="InterPro" id="IPR029071">
    <property type="entry name" value="Ubiquitin-like_domsf"/>
</dbReference>
<dbReference type="CDD" id="cd14473">
    <property type="entry name" value="FERM_B-lobe"/>
    <property type="match status" value="1"/>
</dbReference>
<dbReference type="PANTHER" id="PTHR23280:SF27">
    <property type="entry name" value="TYROSINE-PROTEIN PHOSPHATASE NON-RECEPTOR TYPE"/>
    <property type="match status" value="1"/>
</dbReference>
<dbReference type="GO" id="GO:0016020">
    <property type="term" value="C:membrane"/>
    <property type="evidence" value="ECO:0007669"/>
    <property type="project" value="UniProtKB-ARBA"/>
</dbReference>
<dbReference type="Pfam" id="PF08736">
    <property type="entry name" value="FA"/>
    <property type="match status" value="1"/>
</dbReference>
<dbReference type="SUPFAM" id="SSF50729">
    <property type="entry name" value="PH domain-like"/>
    <property type="match status" value="1"/>
</dbReference>
<dbReference type="InterPro" id="IPR035963">
    <property type="entry name" value="FERM_2"/>
</dbReference>
<dbReference type="GO" id="GO:0031032">
    <property type="term" value="P:actomyosin structure organization"/>
    <property type="evidence" value="ECO:0007669"/>
    <property type="project" value="TreeGrafter"/>
</dbReference>
<dbReference type="PROSITE" id="PS00660">
    <property type="entry name" value="FERM_1"/>
    <property type="match status" value="1"/>
</dbReference>
<feature type="compositionally biased region" description="Low complexity" evidence="6">
    <location>
        <begin position="396"/>
        <end position="413"/>
    </location>
</feature>
<evidence type="ECO:0000256" key="6">
    <source>
        <dbReference type="SAM" id="MobiDB-lite"/>
    </source>
</evidence>
<dbReference type="InterPro" id="IPR019747">
    <property type="entry name" value="FERM_CS"/>
</dbReference>
<keyword evidence="8" id="KW-1185">Reference proteome</keyword>
<dbReference type="Gene3D" id="2.30.29.30">
    <property type="entry name" value="Pleckstrin-homology domain (PH domain)/Phosphotyrosine-binding domain (PTB)"/>
    <property type="match status" value="1"/>
</dbReference>
<dbReference type="InterPro" id="IPR019748">
    <property type="entry name" value="FERM_central"/>
</dbReference>
<dbReference type="Proteomes" id="UP000492821">
    <property type="component" value="Unassembled WGS sequence"/>
</dbReference>
<dbReference type="Gene3D" id="3.10.20.90">
    <property type="entry name" value="Phosphatidylinositol 3-kinase Catalytic Subunit, Chain A, domain 1"/>
    <property type="match status" value="1"/>
</dbReference>